<name>A0A1E1WWD3_TITOB</name>
<keyword evidence="1" id="KW-0732">Signal</keyword>
<feature type="signal peptide" evidence="1">
    <location>
        <begin position="1"/>
        <end position="24"/>
    </location>
</feature>
<dbReference type="AlphaFoldDB" id="A0A1E1WWD3"/>
<reference evidence="2" key="1">
    <citation type="submission" date="2015-08" db="EMBL/GenBank/DDBJ databases">
        <title>Proteomic endorsed transcriptomic profile of the venom gland from Tityus obscurus.</title>
        <authorList>
            <person name="Oliveira U.C."/>
            <person name="Nishiyama M.Y.Jr."/>
            <person name="Santos M.B."/>
            <person name="Silva A.P."/>
            <person name="Chalkidis H.M."/>
            <person name="Imberg A.S."/>
            <person name="Candido D.M."/>
            <person name="Yamanouye N."/>
            <person name="Dorce V.A."/>
            <person name="Junqueira-de-Azevedo I.L."/>
        </authorList>
    </citation>
    <scope>NUCLEOTIDE SEQUENCE</scope>
    <source>
        <tissue evidence="2">Telson</tissue>
    </source>
</reference>
<evidence type="ECO:0000256" key="1">
    <source>
        <dbReference type="SAM" id="SignalP"/>
    </source>
</evidence>
<evidence type="ECO:0000313" key="2">
    <source>
        <dbReference type="EMBL" id="JAT91081.1"/>
    </source>
</evidence>
<sequence>MKMKMIVVISILLIVFSLSSKAMSLEDEQESVQREEDDLLGFSEEDLKAIKEHRGKECRTFRPRSLSKISVLKPMIFNRNDTTPNWQFIINGYVNTRIKP</sequence>
<accession>A0A1E1WWD3</accession>
<protein>
    <submittedName>
        <fullName evidence="2">Putative venom toxin</fullName>
    </submittedName>
</protein>
<dbReference type="EMBL" id="GEMQ01000108">
    <property type="protein sequence ID" value="JAT91081.1"/>
    <property type="molecule type" value="Transcribed_RNA"/>
</dbReference>
<organism evidence="2">
    <name type="scientific">Tityus obscurus</name>
    <name type="common">Amazonian scorpion</name>
    <name type="synonym">Tityus cambridgei</name>
    <dbReference type="NCBI Taxonomy" id="1221240"/>
    <lineage>
        <taxon>Eukaryota</taxon>
        <taxon>Metazoa</taxon>
        <taxon>Ecdysozoa</taxon>
        <taxon>Arthropoda</taxon>
        <taxon>Chelicerata</taxon>
        <taxon>Arachnida</taxon>
        <taxon>Scorpiones</taxon>
        <taxon>Buthida</taxon>
        <taxon>Buthoidea</taxon>
        <taxon>Buthidae</taxon>
        <taxon>Tityus</taxon>
    </lineage>
</organism>
<proteinExistence type="predicted"/>
<feature type="chain" id="PRO_5009115858" evidence="1">
    <location>
        <begin position="25"/>
        <end position="100"/>
    </location>
</feature>